<keyword evidence="3" id="KW-0472">Membrane</keyword>
<dbReference type="InterPro" id="IPR050366">
    <property type="entry name" value="BP-dependent_transpt_permease"/>
</dbReference>
<sequence>MDGLMAIPGILLAIALVALWGGGLGTVILAISVPELPRVVRLGTFVFSSAMLTEAAMSFLGVGLPSEIPSWGTVMAEGRTFYQIKPGLILFAGFVLAGTILSLNILGDAARDALDTKLASDR</sequence>
<keyword evidence="5" id="KW-1185">Reference proteome</keyword>
<dbReference type="PANTHER" id="PTHR43386">
    <property type="entry name" value="OLIGOPEPTIDE TRANSPORT SYSTEM PERMEASE PROTEIN APPC"/>
    <property type="match status" value="1"/>
</dbReference>
<feature type="transmembrane region" description="Helical" evidence="3">
    <location>
        <begin position="6"/>
        <end position="30"/>
    </location>
</feature>
<evidence type="ECO:0000256" key="1">
    <source>
        <dbReference type="ARBA" id="ARBA00004651"/>
    </source>
</evidence>
<evidence type="ECO:0000313" key="4">
    <source>
        <dbReference type="EMBL" id="KAG5181897.1"/>
    </source>
</evidence>
<reference evidence="4" key="1">
    <citation type="submission" date="2021-02" db="EMBL/GenBank/DDBJ databases">
        <title>First Annotated Genome of the Yellow-green Alga Tribonema minus.</title>
        <authorList>
            <person name="Mahan K.M."/>
        </authorList>
    </citation>
    <scope>NUCLEOTIDE SEQUENCE</scope>
    <source>
        <strain evidence="4">UTEX B ZZ1240</strain>
    </source>
</reference>
<name>A0A835YXJ2_9STRA</name>
<keyword evidence="3" id="KW-1133">Transmembrane helix</keyword>
<comment type="caution">
    <text evidence="4">The sequence shown here is derived from an EMBL/GenBank/DDBJ whole genome shotgun (WGS) entry which is preliminary data.</text>
</comment>
<keyword evidence="3" id="KW-0812">Transmembrane</keyword>
<dbReference type="GO" id="GO:0005886">
    <property type="term" value="C:plasma membrane"/>
    <property type="evidence" value="ECO:0007669"/>
    <property type="project" value="UniProtKB-SubCell"/>
</dbReference>
<proteinExistence type="predicted"/>
<evidence type="ECO:0000256" key="2">
    <source>
        <dbReference type="ARBA" id="ARBA00022448"/>
    </source>
</evidence>
<evidence type="ECO:0000313" key="5">
    <source>
        <dbReference type="Proteomes" id="UP000664859"/>
    </source>
</evidence>
<dbReference type="OrthoDB" id="8300180at2759"/>
<organism evidence="4 5">
    <name type="scientific">Tribonema minus</name>
    <dbReference type="NCBI Taxonomy" id="303371"/>
    <lineage>
        <taxon>Eukaryota</taxon>
        <taxon>Sar</taxon>
        <taxon>Stramenopiles</taxon>
        <taxon>Ochrophyta</taxon>
        <taxon>PX clade</taxon>
        <taxon>Xanthophyceae</taxon>
        <taxon>Tribonematales</taxon>
        <taxon>Tribonemataceae</taxon>
        <taxon>Tribonema</taxon>
    </lineage>
</organism>
<evidence type="ECO:0000256" key="3">
    <source>
        <dbReference type="SAM" id="Phobius"/>
    </source>
</evidence>
<accession>A0A835YXJ2</accession>
<dbReference type="EMBL" id="JAFCMP010000283">
    <property type="protein sequence ID" value="KAG5181897.1"/>
    <property type="molecule type" value="Genomic_DNA"/>
</dbReference>
<keyword evidence="2" id="KW-0813">Transport</keyword>
<gene>
    <name evidence="4" type="ORF">JKP88DRAFT_290706</name>
</gene>
<comment type="subcellular location">
    <subcellularLocation>
        <location evidence="1">Cell membrane</location>
        <topology evidence="1">Multi-pass membrane protein</topology>
    </subcellularLocation>
</comment>
<feature type="transmembrane region" description="Helical" evidence="3">
    <location>
        <begin position="42"/>
        <end position="64"/>
    </location>
</feature>
<dbReference type="PANTHER" id="PTHR43386:SF6">
    <property type="entry name" value="ABC TRANSPORTER PERMEASE PROTEIN"/>
    <property type="match status" value="1"/>
</dbReference>
<feature type="transmembrane region" description="Helical" evidence="3">
    <location>
        <begin position="84"/>
        <end position="107"/>
    </location>
</feature>
<dbReference type="AlphaFoldDB" id="A0A835YXJ2"/>
<protein>
    <submittedName>
        <fullName evidence="4">Uncharacterized protein</fullName>
    </submittedName>
</protein>
<dbReference type="Proteomes" id="UP000664859">
    <property type="component" value="Unassembled WGS sequence"/>
</dbReference>